<name>A0A9E2S7D6_9BACT</name>
<dbReference type="Proteomes" id="UP000812270">
    <property type="component" value="Unassembled WGS sequence"/>
</dbReference>
<evidence type="ECO:0000256" key="1">
    <source>
        <dbReference type="SAM" id="SignalP"/>
    </source>
</evidence>
<feature type="chain" id="PRO_5038549785" description="Cytochrome c domain-containing protein" evidence="1">
    <location>
        <begin position="26"/>
        <end position="126"/>
    </location>
</feature>
<protein>
    <recommendedName>
        <fullName evidence="4">Cytochrome c domain-containing protein</fullName>
    </recommendedName>
</protein>
<dbReference type="AlphaFoldDB" id="A0A9E2S7D6"/>
<comment type="caution">
    <text evidence="2">The sequence shown here is derived from an EMBL/GenBank/DDBJ whole genome shotgun (WGS) entry which is preliminary data.</text>
</comment>
<evidence type="ECO:0000313" key="2">
    <source>
        <dbReference type="EMBL" id="MBV4357221.1"/>
    </source>
</evidence>
<evidence type="ECO:0008006" key="4">
    <source>
        <dbReference type="Google" id="ProtNLM"/>
    </source>
</evidence>
<sequence length="126" mass="13153">MRKYISSSLVVAAIITCLAISCSKANEESLSDGITCDTTAVKYSTDIVNILSNNCYECHGAGSTAGSGGIDLSTYSNLKVHADAGHLVGVVTHAPGFPAMPYGRPKLDDCSINKITAWVNQGAKNN</sequence>
<accession>A0A9E2S7D6</accession>
<keyword evidence="3" id="KW-1185">Reference proteome</keyword>
<proteinExistence type="predicted"/>
<evidence type="ECO:0000313" key="3">
    <source>
        <dbReference type="Proteomes" id="UP000812270"/>
    </source>
</evidence>
<feature type="signal peptide" evidence="1">
    <location>
        <begin position="1"/>
        <end position="25"/>
    </location>
</feature>
<gene>
    <name evidence="2" type="ORF">KTO63_08700</name>
</gene>
<dbReference type="PROSITE" id="PS51257">
    <property type="entry name" value="PROKAR_LIPOPROTEIN"/>
    <property type="match status" value="1"/>
</dbReference>
<reference evidence="2" key="1">
    <citation type="submission" date="2021-06" db="EMBL/GenBank/DDBJ databases">
        <authorList>
            <person name="Huq M.A."/>
        </authorList>
    </citation>
    <scope>NUCLEOTIDE SEQUENCE</scope>
    <source>
        <strain evidence="2">MAH-26</strain>
    </source>
</reference>
<dbReference type="EMBL" id="JAHSPG010000003">
    <property type="protein sequence ID" value="MBV4357221.1"/>
    <property type="molecule type" value="Genomic_DNA"/>
</dbReference>
<organism evidence="2 3">
    <name type="scientific">Pinibacter aurantiacus</name>
    <dbReference type="NCBI Taxonomy" id="2851599"/>
    <lineage>
        <taxon>Bacteria</taxon>
        <taxon>Pseudomonadati</taxon>
        <taxon>Bacteroidota</taxon>
        <taxon>Chitinophagia</taxon>
        <taxon>Chitinophagales</taxon>
        <taxon>Chitinophagaceae</taxon>
        <taxon>Pinibacter</taxon>
    </lineage>
</organism>
<keyword evidence="1" id="KW-0732">Signal</keyword>
<dbReference type="RefSeq" id="WP_217790834.1">
    <property type="nucleotide sequence ID" value="NZ_JAHSPG010000003.1"/>
</dbReference>